<accession>A0A8H6M3C2</accession>
<dbReference type="GO" id="GO:0005730">
    <property type="term" value="C:nucleolus"/>
    <property type="evidence" value="ECO:0007669"/>
    <property type="project" value="UniProtKB-SubCell"/>
</dbReference>
<dbReference type="AlphaFoldDB" id="A0A8H6M3C2"/>
<protein>
    <recommendedName>
        <fullName evidence="4">Ribosome production factor 2 homolog</fullName>
    </recommendedName>
    <alternativeName>
        <fullName evidence="4">Ribosome biogenesis protein RPF2 homolog</fullName>
    </alternativeName>
</protein>
<dbReference type="Pfam" id="PF04427">
    <property type="entry name" value="Brix"/>
    <property type="match status" value="1"/>
</dbReference>
<comment type="subcellular location">
    <subcellularLocation>
        <location evidence="1 4">Nucleus</location>
        <location evidence="1 4">Nucleolus</location>
    </subcellularLocation>
</comment>
<proteinExistence type="inferred from homology"/>
<evidence type="ECO:0000256" key="5">
    <source>
        <dbReference type="SAM" id="MobiDB-lite"/>
    </source>
</evidence>
<dbReference type="InterPro" id="IPR039770">
    <property type="entry name" value="Rpf2"/>
</dbReference>
<dbReference type="OrthoDB" id="407658at2759"/>
<dbReference type="PANTHER" id="PTHR12728">
    <property type="entry name" value="BRIX DOMAIN CONTAINING PROTEIN"/>
    <property type="match status" value="1"/>
</dbReference>
<dbReference type="GO" id="GO:0019843">
    <property type="term" value="F:rRNA binding"/>
    <property type="evidence" value="ECO:0007669"/>
    <property type="project" value="UniProtKB-UniRule"/>
</dbReference>
<keyword evidence="3 4" id="KW-0539">Nucleus</keyword>
<evidence type="ECO:0000313" key="7">
    <source>
        <dbReference type="EMBL" id="KAF6753035.1"/>
    </source>
</evidence>
<organism evidence="7 8">
    <name type="scientific">Ephemerocybe angulata</name>
    <dbReference type="NCBI Taxonomy" id="980116"/>
    <lineage>
        <taxon>Eukaryota</taxon>
        <taxon>Fungi</taxon>
        <taxon>Dikarya</taxon>
        <taxon>Basidiomycota</taxon>
        <taxon>Agaricomycotina</taxon>
        <taxon>Agaricomycetes</taxon>
        <taxon>Agaricomycetidae</taxon>
        <taxon>Agaricales</taxon>
        <taxon>Agaricineae</taxon>
        <taxon>Psathyrellaceae</taxon>
        <taxon>Ephemerocybe</taxon>
    </lineage>
</organism>
<name>A0A8H6M3C2_9AGAR</name>
<gene>
    <name evidence="7" type="ORF">DFP72DRAFT_903179</name>
</gene>
<dbReference type="PROSITE" id="PS50833">
    <property type="entry name" value="BRIX"/>
    <property type="match status" value="1"/>
</dbReference>
<dbReference type="SMART" id="SM00879">
    <property type="entry name" value="Brix"/>
    <property type="match status" value="1"/>
</dbReference>
<reference evidence="7 8" key="1">
    <citation type="submission" date="2020-07" db="EMBL/GenBank/DDBJ databases">
        <title>Comparative genomics of pyrophilous fungi reveals a link between fire events and developmental genes.</title>
        <authorList>
            <consortium name="DOE Joint Genome Institute"/>
            <person name="Steindorff A.S."/>
            <person name="Carver A."/>
            <person name="Calhoun S."/>
            <person name="Stillman K."/>
            <person name="Liu H."/>
            <person name="Lipzen A."/>
            <person name="Pangilinan J."/>
            <person name="Labutti K."/>
            <person name="Bruns T.D."/>
            <person name="Grigoriev I.V."/>
        </authorList>
    </citation>
    <scope>NUCLEOTIDE SEQUENCE [LARGE SCALE GENOMIC DNA]</scope>
    <source>
        <strain evidence="7 8">CBS 144469</strain>
    </source>
</reference>
<keyword evidence="8" id="KW-1185">Reference proteome</keyword>
<feature type="region of interest" description="Disordered" evidence="5">
    <location>
        <begin position="1"/>
        <end position="21"/>
    </location>
</feature>
<dbReference type="EMBL" id="JACGCI010000041">
    <property type="protein sequence ID" value="KAF6753035.1"/>
    <property type="molecule type" value="Genomic_DNA"/>
</dbReference>
<feature type="compositionally biased region" description="Basic and acidic residues" evidence="5">
    <location>
        <begin position="360"/>
        <end position="372"/>
    </location>
</feature>
<evidence type="ECO:0000259" key="6">
    <source>
        <dbReference type="PROSITE" id="PS50833"/>
    </source>
</evidence>
<feature type="compositionally biased region" description="Acidic residues" evidence="5">
    <location>
        <begin position="373"/>
        <end position="384"/>
    </location>
</feature>
<sequence length="384" mass="41975">MLRVIKPKTARSKRALDAREPKEVEDPRTVIFVKGTHTGEVVNGVFKDLMALKRPHAVAFNKKNVIHPFDSATNSSTTSSSAAGSSTSIASLEFWAAKNDASMFVVGQTTKKRPNGMTFVRMFDGRVLDMIEVGVENYKAMADFKTPKSTPGNKPLLHFASELFDTHPRFIHLKSMLIDFFNGEEVDSISLIGLEHVISISLGPTPSTLNDATSMSLLPSTYSADSVHANPLAAVASASFIANSLPPTAATSLAMASASLPKVHIRAYTTKLLSSGVRVPRVELVPMGPALDLVLRRAQAPDSDMLKLAMKRPKLKKTDVEKGLGKKRKNVEVDEMGDLRGRVHVGLQDLSKLKGRRMKGLQEERPGKKQRIEEDDGDDDMDDE</sequence>
<evidence type="ECO:0000256" key="1">
    <source>
        <dbReference type="ARBA" id="ARBA00004604"/>
    </source>
</evidence>
<evidence type="ECO:0000256" key="3">
    <source>
        <dbReference type="ARBA" id="ARBA00023242"/>
    </source>
</evidence>
<feature type="domain" description="Brix" evidence="6">
    <location>
        <begin position="28"/>
        <end position="304"/>
    </location>
</feature>
<evidence type="ECO:0000256" key="2">
    <source>
        <dbReference type="ARBA" id="ARBA00010782"/>
    </source>
</evidence>
<feature type="compositionally biased region" description="Basic residues" evidence="5">
    <location>
        <begin position="1"/>
        <end position="13"/>
    </location>
</feature>
<dbReference type="PANTHER" id="PTHR12728:SF0">
    <property type="entry name" value="RIBOSOME PRODUCTION FACTOR 2 HOMOLOG"/>
    <property type="match status" value="1"/>
</dbReference>
<dbReference type="Proteomes" id="UP000521943">
    <property type="component" value="Unassembled WGS sequence"/>
</dbReference>
<dbReference type="GO" id="GO:0000027">
    <property type="term" value="P:ribosomal large subunit assembly"/>
    <property type="evidence" value="ECO:0007669"/>
    <property type="project" value="InterPro"/>
</dbReference>
<comment type="caution">
    <text evidence="7">The sequence shown here is derived from an EMBL/GenBank/DDBJ whole genome shotgun (WGS) entry which is preliminary data.</text>
</comment>
<dbReference type="GO" id="GO:0000463">
    <property type="term" value="P:maturation of LSU-rRNA from tricistronic rRNA transcript (SSU-rRNA, 5.8S rRNA, LSU-rRNA)"/>
    <property type="evidence" value="ECO:0007669"/>
    <property type="project" value="TreeGrafter"/>
</dbReference>
<comment type="similarity">
    <text evidence="2 4">Belongs to the RPF2 family.</text>
</comment>
<dbReference type="InterPro" id="IPR007109">
    <property type="entry name" value="Brix"/>
</dbReference>
<feature type="region of interest" description="Disordered" evidence="5">
    <location>
        <begin position="350"/>
        <end position="384"/>
    </location>
</feature>
<evidence type="ECO:0000256" key="4">
    <source>
        <dbReference type="RuleBase" id="RU367086"/>
    </source>
</evidence>
<evidence type="ECO:0000313" key="8">
    <source>
        <dbReference type="Proteomes" id="UP000521943"/>
    </source>
</evidence>